<dbReference type="CDD" id="cd01948">
    <property type="entry name" value="EAL"/>
    <property type="match status" value="1"/>
</dbReference>
<dbReference type="Gene3D" id="3.30.70.270">
    <property type="match status" value="1"/>
</dbReference>
<evidence type="ECO:0000313" key="4">
    <source>
        <dbReference type="EMBL" id="QNM11663.1"/>
    </source>
</evidence>
<dbReference type="Pfam" id="PF00563">
    <property type="entry name" value="EAL"/>
    <property type="match status" value="1"/>
</dbReference>
<feature type="transmembrane region" description="Helical" evidence="1">
    <location>
        <begin position="7"/>
        <end position="29"/>
    </location>
</feature>
<dbReference type="NCBIfam" id="TIGR00254">
    <property type="entry name" value="GGDEF"/>
    <property type="match status" value="1"/>
</dbReference>
<dbReference type="PANTHER" id="PTHR33121">
    <property type="entry name" value="CYCLIC DI-GMP PHOSPHODIESTERASE PDEF"/>
    <property type="match status" value="1"/>
</dbReference>
<evidence type="ECO:0000256" key="1">
    <source>
        <dbReference type="SAM" id="Phobius"/>
    </source>
</evidence>
<feature type="transmembrane region" description="Helical" evidence="1">
    <location>
        <begin position="281"/>
        <end position="301"/>
    </location>
</feature>
<dbReference type="PROSITE" id="PS50887">
    <property type="entry name" value="GGDEF"/>
    <property type="match status" value="1"/>
</dbReference>
<dbReference type="SUPFAM" id="SSF55073">
    <property type="entry name" value="Nucleotide cyclase"/>
    <property type="match status" value="1"/>
</dbReference>
<keyword evidence="1" id="KW-1133">Transmembrane helix</keyword>
<dbReference type="InterPro" id="IPR029787">
    <property type="entry name" value="Nucleotide_cyclase"/>
</dbReference>
<feature type="domain" description="GGDEF" evidence="3">
    <location>
        <begin position="342"/>
        <end position="474"/>
    </location>
</feature>
<dbReference type="Gene3D" id="3.30.450.20">
    <property type="entry name" value="PAS domain"/>
    <property type="match status" value="2"/>
</dbReference>
<evidence type="ECO:0000259" key="2">
    <source>
        <dbReference type="PROSITE" id="PS50883"/>
    </source>
</evidence>
<dbReference type="InterPro" id="IPR035919">
    <property type="entry name" value="EAL_sf"/>
</dbReference>
<protein>
    <submittedName>
        <fullName evidence="4">EAL domain-containing protein</fullName>
    </submittedName>
</protein>
<dbReference type="GO" id="GO:0071111">
    <property type="term" value="F:cyclic-guanylate-specific phosphodiesterase activity"/>
    <property type="evidence" value="ECO:0007669"/>
    <property type="project" value="InterPro"/>
</dbReference>
<keyword evidence="1" id="KW-0812">Transmembrane</keyword>
<dbReference type="PROSITE" id="PS50883">
    <property type="entry name" value="EAL"/>
    <property type="match status" value="1"/>
</dbReference>
<dbReference type="SMART" id="SM00052">
    <property type="entry name" value="EAL"/>
    <property type="match status" value="1"/>
</dbReference>
<organism evidence="4 5">
    <name type="scientific">[Eubacterium] hominis</name>
    <dbReference type="NCBI Taxonomy" id="2764325"/>
    <lineage>
        <taxon>Bacteria</taxon>
        <taxon>Bacillati</taxon>
        <taxon>Bacillota</taxon>
        <taxon>Erysipelotrichia</taxon>
        <taxon>Erysipelotrichales</taxon>
        <taxon>Erysipelotrichaceae</taxon>
        <taxon>Amedibacillus</taxon>
    </lineage>
</organism>
<dbReference type="InterPro" id="IPR000160">
    <property type="entry name" value="GGDEF_dom"/>
</dbReference>
<gene>
    <name evidence="4" type="ORF">H9Q80_15645</name>
</gene>
<dbReference type="EMBL" id="CP060636">
    <property type="protein sequence ID" value="QNM11663.1"/>
    <property type="molecule type" value="Genomic_DNA"/>
</dbReference>
<dbReference type="SMART" id="SM00267">
    <property type="entry name" value="GGDEF"/>
    <property type="match status" value="1"/>
</dbReference>
<dbReference type="Proteomes" id="UP000515856">
    <property type="component" value="Chromosome"/>
</dbReference>
<dbReference type="PANTHER" id="PTHR33121:SF79">
    <property type="entry name" value="CYCLIC DI-GMP PHOSPHODIESTERASE PDED-RELATED"/>
    <property type="match status" value="1"/>
</dbReference>
<evidence type="ECO:0000259" key="3">
    <source>
        <dbReference type="PROSITE" id="PS50887"/>
    </source>
</evidence>
<dbReference type="SUPFAM" id="SSF141868">
    <property type="entry name" value="EAL domain-like"/>
    <property type="match status" value="1"/>
</dbReference>
<dbReference type="InterPro" id="IPR050706">
    <property type="entry name" value="Cyclic-di-GMP_PDE-like"/>
</dbReference>
<keyword evidence="5" id="KW-1185">Reference proteome</keyword>
<accession>A0A7G9GLI1</accession>
<dbReference type="CDD" id="cd01949">
    <property type="entry name" value="GGDEF"/>
    <property type="match status" value="1"/>
</dbReference>
<feature type="domain" description="EAL" evidence="2">
    <location>
        <begin position="483"/>
        <end position="733"/>
    </location>
</feature>
<dbReference type="RefSeq" id="WP_117452287.1">
    <property type="nucleotide sequence ID" value="NZ_CP060636.1"/>
</dbReference>
<dbReference type="CDD" id="cd18774">
    <property type="entry name" value="PDC2_HK_sensor"/>
    <property type="match status" value="1"/>
</dbReference>
<name>A0A7G9GLI1_9FIRM</name>
<dbReference type="Pfam" id="PF00990">
    <property type="entry name" value="GGDEF"/>
    <property type="match status" value="1"/>
</dbReference>
<evidence type="ECO:0000313" key="5">
    <source>
        <dbReference type="Proteomes" id="UP000515856"/>
    </source>
</evidence>
<sequence length="733" mass="84742">MKEKKVMYPYFIVALLTVFIIGTMAYFYMDYLNAQIGEETMISMNEVSQKNAATIENRIKDNLQMVDSLSEVVIYEDLNKPQEIVEKMKYLAEKNHLKRIGIADVTGDCYTTDDEHLNISQREYFQKALKGESNVSEVITDKIGAGDKINAYATPVMRNGEVKAVFFYVKTVEDFSQDILITSFGGEGHSILSDTTGKIILRCDDYDGFDGIDTMKDLCYSGKTKYFDDDNDSGFIKFIDAKSEDCYLSFEGIDYNGWFVLTVVPASVVTARITSFSKIAFLTWFIIILVAVIFFVVFYHFRRRSQRQMEAALYNDPLTGHKNFNKFKTDVSLLLETSPKRDIFSIVEFDICEFKMFNKIYGYAFGDDLLITIMYAVNLHLRFGEHAARISEDRFVALLQEHEEEEITKRISKIYAEIQNDYTRHHPGSKFAMQFGVYQMHMYDYDLMKCLDKAIYAKNNKKNDPKAFISFYSEEMYQDIVRKKQIESRMQSAMDHGEFVVYFQPKVDIETNKVVAAEALVRWKDPQNGLISPGEFIPIFEKNGFLEILDMYVIDTVLTYMSSWRGKYAPISVSVNLSKTYIFQEGFAQRIYDMTQKHGIEAKYLELEITESTMLDNSERLIALIKELKSFGFLISMDDFGSGYSSLNMLKEMPIDIIKLDQVFLRSNEQTREKSKLIVEGIMDMINLLGIDSVAEGVETKDQLQLLYDVHCRIAQGFYFYKPMPISEFEKLL</sequence>
<dbReference type="KEGG" id="ehn:H9Q80_15645"/>
<proteinExistence type="predicted"/>
<dbReference type="AlphaFoldDB" id="A0A7G9GLI1"/>
<dbReference type="Gene3D" id="3.20.20.450">
    <property type="entry name" value="EAL domain"/>
    <property type="match status" value="1"/>
</dbReference>
<dbReference type="InterPro" id="IPR043128">
    <property type="entry name" value="Rev_trsase/Diguanyl_cyclase"/>
</dbReference>
<reference evidence="4 5" key="1">
    <citation type="submission" date="2020-08" db="EMBL/GenBank/DDBJ databases">
        <authorList>
            <person name="Liu C."/>
            <person name="Sun Q."/>
        </authorList>
    </citation>
    <scope>NUCLEOTIDE SEQUENCE [LARGE SCALE GENOMIC DNA]</scope>
    <source>
        <strain evidence="4 5">NSJ-61</strain>
    </source>
</reference>
<dbReference type="InterPro" id="IPR001633">
    <property type="entry name" value="EAL_dom"/>
</dbReference>
<keyword evidence="1" id="KW-0472">Membrane</keyword>